<keyword evidence="6" id="KW-0238">DNA-binding</keyword>
<evidence type="ECO:0000256" key="3">
    <source>
        <dbReference type="ARBA" id="ARBA00019085"/>
    </source>
</evidence>
<reference evidence="13 14" key="1">
    <citation type="journal article" date="2021" name="BMC Biol.">
        <title>Horizontally acquired antibacterial genes associated with adaptive radiation of ladybird beetles.</title>
        <authorList>
            <person name="Li H.S."/>
            <person name="Tang X.F."/>
            <person name="Huang Y.H."/>
            <person name="Xu Z.Y."/>
            <person name="Chen M.L."/>
            <person name="Du X.Y."/>
            <person name="Qiu B.Y."/>
            <person name="Chen P.T."/>
            <person name="Zhang W."/>
            <person name="Slipinski A."/>
            <person name="Escalona H.E."/>
            <person name="Waterhouse R.M."/>
            <person name="Zwick A."/>
            <person name="Pang H."/>
        </authorList>
    </citation>
    <scope>NUCLEOTIDE SEQUENCE [LARGE SCALE GENOMIC DNA]</scope>
    <source>
        <strain evidence="13">SYSU2018</strain>
    </source>
</reference>
<evidence type="ECO:0000256" key="7">
    <source>
        <dbReference type="ARBA" id="ARBA00023242"/>
    </source>
</evidence>
<dbReference type="CDD" id="cd20704">
    <property type="entry name" value="Orc3"/>
    <property type="match status" value="1"/>
</dbReference>
<dbReference type="GO" id="GO:0005634">
    <property type="term" value="C:nucleus"/>
    <property type="evidence" value="ECO:0007669"/>
    <property type="project" value="UniProtKB-SubCell"/>
</dbReference>
<dbReference type="InterPro" id="IPR040855">
    <property type="entry name" value="ORC_WH_C"/>
</dbReference>
<dbReference type="PANTHER" id="PTHR12748">
    <property type="entry name" value="ORIGIN RECOGNITION COMPLEX SUBUNIT 3"/>
    <property type="match status" value="1"/>
</dbReference>
<organism evidence="13 14">
    <name type="scientific">Cryptolaemus montrouzieri</name>
    <dbReference type="NCBI Taxonomy" id="559131"/>
    <lineage>
        <taxon>Eukaryota</taxon>
        <taxon>Metazoa</taxon>
        <taxon>Ecdysozoa</taxon>
        <taxon>Arthropoda</taxon>
        <taxon>Hexapoda</taxon>
        <taxon>Insecta</taxon>
        <taxon>Pterygota</taxon>
        <taxon>Neoptera</taxon>
        <taxon>Endopterygota</taxon>
        <taxon>Coleoptera</taxon>
        <taxon>Polyphaga</taxon>
        <taxon>Cucujiformia</taxon>
        <taxon>Coccinelloidea</taxon>
        <taxon>Coccinellidae</taxon>
        <taxon>Scymninae</taxon>
        <taxon>Scymnini</taxon>
        <taxon>Cryptolaemus</taxon>
    </lineage>
</organism>
<keyword evidence="7" id="KW-0539">Nucleus</keyword>
<evidence type="ECO:0000256" key="2">
    <source>
        <dbReference type="ARBA" id="ARBA00010977"/>
    </source>
</evidence>
<evidence type="ECO:0000256" key="8">
    <source>
        <dbReference type="ARBA" id="ARBA00026084"/>
    </source>
</evidence>
<feature type="domain" description="Origin recognition complex subunit 3 N-terminal" evidence="10">
    <location>
        <begin position="4"/>
        <end position="333"/>
    </location>
</feature>
<evidence type="ECO:0000259" key="11">
    <source>
        <dbReference type="Pfam" id="PF18137"/>
    </source>
</evidence>
<accession>A0ABD2NT96</accession>
<keyword evidence="4" id="KW-0597">Phosphoprotein</keyword>
<comment type="similarity">
    <text evidence="2">Belongs to the ORC3 family.</text>
</comment>
<feature type="domain" description="Origin recognition complex subunit 3 winged helix C-terminal" evidence="11">
    <location>
        <begin position="566"/>
        <end position="679"/>
    </location>
</feature>
<comment type="caution">
    <text evidence="13">The sequence shown here is derived from an EMBL/GenBank/DDBJ whole genome shotgun (WGS) entry which is preliminary data.</text>
</comment>
<keyword evidence="14" id="KW-1185">Reference proteome</keyword>
<dbReference type="GO" id="GO:0003677">
    <property type="term" value="F:DNA binding"/>
    <property type="evidence" value="ECO:0007669"/>
    <property type="project" value="UniProtKB-KW"/>
</dbReference>
<protein>
    <recommendedName>
        <fullName evidence="3">Origin recognition complex subunit 3</fullName>
    </recommendedName>
</protein>
<dbReference type="Proteomes" id="UP001516400">
    <property type="component" value="Unassembled WGS sequence"/>
</dbReference>
<dbReference type="EMBL" id="JABFTP020000144">
    <property type="protein sequence ID" value="KAL3281804.1"/>
    <property type="molecule type" value="Genomic_DNA"/>
</dbReference>
<dbReference type="PANTHER" id="PTHR12748:SF0">
    <property type="entry name" value="ORIGIN RECOGNITION COMPLEX SUBUNIT 3"/>
    <property type="match status" value="1"/>
</dbReference>
<dbReference type="InterPro" id="IPR045663">
    <property type="entry name" value="ORC3_ins"/>
</dbReference>
<comment type="subunit">
    <text evidence="8">Component of ORC, a complex composed of at least 6 subunits: ORC1, ORC2, ORC3, ORC4, ORC5 and ORC6. ORC is regulated in a cell-cycle dependent manner. It is sequentially assembled at the exit from anaphase of mitosis and disassembled as cells enter S phase.</text>
</comment>
<evidence type="ECO:0000256" key="6">
    <source>
        <dbReference type="ARBA" id="ARBA00023125"/>
    </source>
</evidence>
<proteinExistence type="inferred from homology"/>
<name>A0ABD2NT96_9CUCU</name>
<sequence length="681" mass="78550">MNTEVSVSKGVFVNKNGFTRATKLTKIKKKEDNAFSNHLWYKTFSSQWKNIEAKLHIINSEIFASTLEDLLKFLQRSCEHKLNEIPSAALLTGINMPDHEAQFSTLTKEIKENVSPHCVTLRGQDYHNLKLLIENMINGFINDEEAEIDVFVDNEETSNIKKSRCNFSVLQAWYENLYMNDSILNYSATGSPKKRKTVPNRKVLVVIIPDLENFNYTVIQDFILIAHSYINILPFVLIFGIATSLDALHRALPYHVSSKTSIKVFRSQPSTIYLNNVLENVLFTEHCPFSLGGKVFNLFTDIFLFYDLSVTGFIKNFKYAMMEHFSQGNISALCCHDNAEEILKNFTEEDFENLRRIYSFRDLVEREESYKKRIQLLTDNVYLKICLHVLVKDLPKTPLGKQVRELYATVVSKSISKSLHFKECFQLLDFQSKDEFSSKLKSIIGIIENNPPSNKTFSKEQISIKEKLLGFLYDLESIGTSKCVIEKNAEEIALGNVSNRAQLKESVIKMSHIQSKNEYVKLRGSILDYLQKIFEEYLIDCNSLHFHELFFFNDIFIQNQLIGMHRSAIHTALNDPQTYFQCSCCEIQNEDVILPTMPDISIAYKLHLECGKMINLYDWLQAFLSILDPAGEDDDGDNKNRRVDPELQARFTQAIVELEYLGFIKTSKRKTDHVQRLTWGG</sequence>
<dbReference type="AlphaFoldDB" id="A0ABD2NT96"/>
<evidence type="ECO:0000259" key="12">
    <source>
        <dbReference type="Pfam" id="PF19675"/>
    </source>
</evidence>
<comment type="subcellular location">
    <subcellularLocation>
        <location evidence="1">Nucleus</location>
    </subcellularLocation>
</comment>
<comment type="function">
    <text evidence="9">Component of the origin recognition complex (ORC) that binds origins of replication. DNA-binding is ATP-dependent. The specific DNA sequences that define origins of replication have not been identified yet. ORC is required to assemble the pre-replication complex necessary to initiate DNA replication. Binds histone H3 and H4 trimethylation marks H3K9me3, H3K27me3 and H4K20me3.</text>
</comment>
<evidence type="ECO:0000256" key="5">
    <source>
        <dbReference type="ARBA" id="ARBA00022705"/>
    </source>
</evidence>
<evidence type="ECO:0000259" key="10">
    <source>
        <dbReference type="Pfam" id="PF07034"/>
    </source>
</evidence>
<dbReference type="InterPro" id="IPR045667">
    <property type="entry name" value="ORC3_N"/>
</dbReference>
<evidence type="ECO:0000313" key="13">
    <source>
        <dbReference type="EMBL" id="KAL3281804.1"/>
    </source>
</evidence>
<dbReference type="Pfam" id="PF18137">
    <property type="entry name" value="WHD_ORC"/>
    <property type="match status" value="1"/>
</dbReference>
<evidence type="ECO:0000313" key="14">
    <source>
        <dbReference type="Proteomes" id="UP001516400"/>
    </source>
</evidence>
<gene>
    <name evidence="13" type="ORF">HHI36_005005</name>
</gene>
<keyword evidence="5" id="KW-0235">DNA replication</keyword>
<dbReference type="InterPro" id="IPR020795">
    <property type="entry name" value="ORC3"/>
</dbReference>
<dbReference type="Pfam" id="PF07034">
    <property type="entry name" value="ORC3_N"/>
    <property type="match status" value="1"/>
</dbReference>
<dbReference type="GO" id="GO:0006260">
    <property type="term" value="P:DNA replication"/>
    <property type="evidence" value="ECO:0007669"/>
    <property type="project" value="UniProtKB-KW"/>
</dbReference>
<feature type="domain" description="Origin recognition complex subunit 3 insertion" evidence="12">
    <location>
        <begin position="344"/>
        <end position="554"/>
    </location>
</feature>
<evidence type="ECO:0000256" key="9">
    <source>
        <dbReference type="ARBA" id="ARBA00045241"/>
    </source>
</evidence>
<dbReference type="Pfam" id="PF19675">
    <property type="entry name" value="ORC3_ins"/>
    <property type="match status" value="1"/>
</dbReference>
<evidence type="ECO:0000256" key="1">
    <source>
        <dbReference type="ARBA" id="ARBA00004123"/>
    </source>
</evidence>
<evidence type="ECO:0000256" key="4">
    <source>
        <dbReference type="ARBA" id="ARBA00022553"/>
    </source>
</evidence>